<protein>
    <recommendedName>
        <fullName evidence="1">AB hydrolase-1 domain-containing protein</fullName>
    </recommendedName>
</protein>
<name>A0A8H7WFZ9_9HELO</name>
<dbReference type="AlphaFoldDB" id="A0A8H7WFZ9"/>
<evidence type="ECO:0000313" key="2">
    <source>
        <dbReference type="EMBL" id="KAG4424199.1"/>
    </source>
</evidence>
<dbReference type="Proteomes" id="UP000664132">
    <property type="component" value="Unassembled WGS sequence"/>
</dbReference>
<evidence type="ECO:0000259" key="1">
    <source>
        <dbReference type="Pfam" id="PF12697"/>
    </source>
</evidence>
<feature type="domain" description="AB hydrolase-1" evidence="1">
    <location>
        <begin position="10"/>
        <end position="132"/>
    </location>
</feature>
<organism evidence="2 3">
    <name type="scientific">Cadophora malorum</name>
    <dbReference type="NCBI Taxonomy" id="108018"/>
    <lineage>
        <taxon>Eukaryota</taxon>
        <taxon>Fungi</taxon>
        <taxon>Dikarya</taxon>
        <taxon>Ascomycota</taxon>
        <taxon>Pezizomycotina</taxon>
        <taxon>Leotiomycetes</taxon>
        <taxon>Helotiales</taxon>
        <taxon>Ploettnerulaceae</taxon>
        <taxon>Cadophora</taxon>
    </lineage>
</organism>
<comment type="caution">
    <text evidence="2">The sequence shown here is derived from an EMBL/GenBank/DDBJ whole genome shotgun (WGS) entry which is preliminary data.</text>
</comment>
<dbReference type="OrthoDB" id="1263307at2759"/>
<dbReference type="Pfam" id="PF12697">
    <property type="entry name" value="Abhydrolase_6"/>
    <property type="match status" value="1"/>
</dbReference>
<dbReference type="EMBL" id="JAFJYH010000023">
    <property type="protein sequence ID" value="KAG4424199.1"/>
    <property type="molecule type" value="Genomic_DNA"/>
</dbReference>
<dbReference type="PANTHER" id="PTHR37017:SF11">
    <property type="entry name" value="ESTERASE_LIPASE_THIOESTERASE DOMAIN-CONTAINING PROTEIN"/>
    <property type="match status" value="1"/>
</dbReference>
<dbReference type="InterPro" id="IPR029058">
    <property type="entry name" value="AB_hydrolase_fold"/>
</dbReference>
<dbReference type="InterPro" id="IPR052897">
    <property type="entry name" value="Sec-Metab_Biosynth_Hydrolase"/>
</dbReference>
<dbReference type="PANTHER" id="PTHR37017">
    <property type="entry name" value="AB HYDROLASE-1 DOMAIN-CONTAINING PROTEIN-RELATED"/>
    <property type="match status" value="1"/>
</dbReference>
<gene>
    <name evidence="2" type="ORF">IFR04_002603</name>
</gene>
<dbReference type="Gene3D" id="3.40.50.1820">
    <property type="entry name" value="alpha/beta hydrolase"/>
    <property type="match status" value="1"/>
</dbReference>
<keyword evidence="3" id="KW-1185">Reference proteome</keyword>
<dbReference type="InterPro" id="IPR000073">
    <property type="entry name" value="AB_hydrolase_1"/>
</dbReference>
<sequence length="171" mass="18488">MIESSAKPTVVILHGAWHSAVNFDPRIVLLTKAGYSTICPTQPTFNAQPPTKDLYDDAKLIKSIIKQLIEVEENDVIAAMHSYGGAVGTQAITEDLNSIVRAKKGLKGGVIHLLYMTAFVLKLGDTLAQTFGGSLPPFIPTEEMDRAQSYIPNSASTTTSLQKSKIAGWRS</sequence>
<evidence type="ECO:0000313" key="3">
    <source>
        <dbReference type="Proteomes" id="UP000664132"/>
    </source>
</evidence>
<proteinExistence type="predicted"/>
<reference evidence="2" key="1">
    <citation type="submission" date="2021-02" db="EMBL/GenBank/DDBJ databases">
        <title>Genome sequence Cadophora malorum strain M34.</title>
        <authorList>
            <person name="Stefanovic E."/>
            <person name="Vu D."/>
            <person name="Scully C."/>
            <person name="Dijksterhuis J."/>
            <person name="Roader J."/>
            <person name="Houbraken J."/>
        </authorList>
    </citation>
    <scope>NUCLEOTIDE SEQUENCE</scope>
    <source>
        <strain evidence="2">M34</strain>
    </source>
</reference>
<dbReference type="SUPFAM" id="SSF53474">
    <property type="entry name" value="alpha/beta-Hydrolases"/>
    <property type="match status" value="1"/>
</dbReference>
<accession>A0A8H7WFZ9</accession>